<feature type="transmembrane region" description="Helical" evidence="1">
    <location>
        <begin position="241"/>
        <end position="263"/>
    </location>
</feature>
<keyword evidence="1" id="KW-0472">Membrane</keyword>
<keyword evidence="1" id="KW-1133">Transmembrane helix</keyword>
<evidence type="ECO:0000313" key="2">
    <source>
        <dbReference type="EMBL" id="GIG42983.1"/>
    </source>
</evidence>
<reference evidence="2" key="1">
    <citation type="submission" date="2021-01" db="EMBL/GenBank/DDBJ databases">
        <title>Whole genome shotgun sequence of Dactylosporangium siamense NBRC 106093.</title>
        <authorList>
            <person name="Komaki H."/>
            <person name="Tamura T."/>
        </authorList>
    </citation>
    <scope>NUCLEOTIDE SEQUENCE</scope>
    <source>
        <strain evidence="2">NBRC 106093</strain>
    </source>
</reference>
<evidence type="ECO:0000313" key="3">
    <source>
        <dbReference type="Proteomes" id="UP000660611"/>
    </source>
</evidence>
<organism evidence="2 3">
    <name type="scientific">Dactylosporangium siamense</name>
    <dbReference type="NCBI Taxonomy" id="685454"/>
    <lineage>
        <taxon>Bacteria</taxon>
        <taxon>Bacillati</taxon>
        <taxon>Actinomycetota</taxon>
        <taxon>Actinomycetes</taxon>
        <taxon>Micromonosporales</taxon>
        <taxon>Micromonosporaceae</taxon>
        <taxon>Dactylosporangium</taxon>
    </lineage>
</organism>
<keyword evidence="1" id="KW-0812">Transmembrane</keyword>
<gene>
    <name evidence="2" type="ORF">Dsi01nite_010240</name>
</gene>
<evidence type="ECO:0008006" key="4">
    <source>
        <dbReference type="Google" id="ProtNLM"/>
    </source>
</evidence>
<dbReference type="RefSeq" id="WP_203844864.1">
    <property type="nucleotide sequence ID" value="NZ_BAAAVW010000002.1"/>
</dbReference>
<accession>A0A919PIT4</accession>
<feature type="transmembrane region" description="Helical" evidence="1">
    <location>
        <begin position="362"/>
        <end position="382"/>
    </location>
</feature>
<comment type="caution">
    <text evidence="2">The sequence shown here is derived from an EMBL/GenBank/DDBJ whole genome shotgun (WGS) entry which is preliminary data.</text>
</comment>
<sequence length="620" mass="63570">MAASVVISILANVRDAVRGLRDTGDAADSMGTRVANASRSMTAPALGALGAIGAGAFAAGQAASEMSDSISASQVVFGSAAKAVEDFASSAAKSFGLSKQAALDASGTFGTIGKAAGLSGTDLSNFSNQFVGLAGDLASFKGGSPEEAVEAIGAALRGEAEPIRRYGILLDDATLRNEALKLGLIKTTKEALTPQQKALAASQAILAQSKDAMGDFARTSDSAKNQQVALKAQLANVTAELGAQLLPVMAAVAGKLGAFVGFVKENKGAVTALVAVLASLAAIVLVVNAAIKIYEVTMVIVSAAQRVWTAVTAAFNFVMAANPIVLVVIAIVALIAVIVLAYQHSEAFRNIVNALWSGLKAGAMAVVDFFSGPFASFFVNLWRNYIVKPFEAGVAAVAAAWSAVKSATSAVWSAVQAVIAAAVAFVQGRIQAGIANVTAVWSTIVNLANKAIEFRDRVFAIFANAGSWLVDAGRKIIDGLLNAISDGFNKVKDKLSQLTNLIPDWKGPAQRDRTLLYDSGKLIMRGLVSGIDSQAPALRRTLAGVTNDIAGLSAMPTVDLRTTATGTLGIAGTGTGTASTVNINVSVPPSTDPGEVGRQVVKAIKAYQQQIGRQFLAGTA</sequence>
<protein>
    <recommendedName>
        <fullName evidence="4">Phage tail tape measure protein</fullName>
    </recommendedName>
</protein>
<dbReference type="Proteomes" id="UP000660611">
    <property type="component" value="Unassembled WGS sequence"/>
</dbReference>
<feature type="transmembrane region" description="Helical" evidence="1">
    <location>
        <begin position="270"/>
        <end position="291"/>
    </location>
</feature>
<proteinExistence type="predicted"/>
<dbReference type="AlphaFoldDB" id="A0A919PIT4"/>
<keyword evidence="3" id="KW-1185">Reference proteome</keyword>
<evidence type="ECO:0000256" key="1">
    <source>
        <dbReference type="SAM" id="Phobius"/>
    </source>
</evidence>
<feature type="transmembrane region" description="Helical" evidence="1">
    <location>
        <begin position="324"/>
        <end position="342"/>
    </location>
</feature>
<dbReference type="EMBL" id="BONQ01000018">
    <property type="protein sequence ID" value="GIG42983.1"/>
    <property type="molecule type" value="Genomic_DNA"/>
</dbReference>
<name>A0A919PIT4_9ACTN</name>